<feature type="transmembrane region" description="Helical" evidence="1">
    <location>
        <begin position="186"/>
        <end position="208"/>
    </location>
</feature>
<dbReference type="Gene3D" id="1.20.1740.10">
    <property type="entry name" value="Amino acid/polyamine transporter I"/>
    <property type="match status" value="1"/>
</dbReference>
<dbReference type="EMBL" id="JBHSCR010000001">
    <property type="protein sequence ID" value="MFC4346504.1"/>
    <property type="molecule type" value="Genomic_DNA"/>
</dbReference>
<feature type="transmembrane region" description="Helical" evidence="1">
    <location>
        <begin position="228"/>
        <end position="248"/>
    </location>
</feature>
<evidence type="ECO:0008006" key="4">
    <source>
        <dbReference type="Google" id="ProtNLM"/>
    </source>
</evidence>
<evidence type="ECO:0000256" key="1">
    <source>
        <dbReference type="SAM" id="Phobius"/>
    </source>
</evidence>
<feature type="transmembrane region" description="Helical" evidence="1">
    <location>
        <begin position="122"/>
        <end position="150"/>
    </location>
</feature>
<keyword evidence="1" id="KW-0472">Membrane</keyword>
<feature type="transmembrane region" description="Helical" evidence="1">
    <location>
        <begin position="305"/>
        <end position="333"/>
    </location>
</feature>
<feature type="transmembrane region" description="Helical" evidence="1">
    <location>
        <begin position="345"/>
        <end position="369"/>
    </location>
</feature>
<name>A0ABV8U779_9PROT</name>
<sequence>MQNTQSVGTTAPMSTNSSSMLLLNESVLLVAVLAFAILQNKHLRQSSFWRATVTPLASIIGSGFLIIAPLMAEVAGELAPLAMASILLVAYGIGAVIRFNINYCERHAGSYQPLIVRRLEHASGITLSIAYVISIAFYLRLMSAFLFSAFEDTAPFLEASFTTIVLAAIGGLGWRYGLTALERMETLAVSVKLAIIVALLAGLLHHNLVEGFSFVGVRAAHLSFLDQLRMLAGMLLVVQGFETSRYLASEYSADKRIASMKLAQRLSAVIYLFFIILILPLIHHLEQGNPDETAIIDLSAFAAPILPALLALAAIMSQFSAAVADTVGAGGLLEQESDQRLSSRTAYLGIVGSAIILIWVTDIFAIIAFASRAFALYYLLQTLLGIWVICQGSVASIKEGLRLMCFVTMAGILTFAVLFALPAG</sequence>
<protein>
    <recommendedName>
        <fullName evidence="4">Amino acid transporter</fullName>
    </recommendedName>
</protein>
<proteinExistence type="predicted"/>
<feature type="transmembrane region" description="Helical" evidence="1">
    <location>
        <begin position="156"/>
        <end position="174"/>
    </location>
</feature>
<organism evidence="2 3">
    <name type="scientific">Kordiimonas lipolytica</name>
    <dbReference type="NCBI Taxonomy" id="1662421"/>
    <lineage>
        <taxon>Bacteria</taxon>
        <taxon>Pseudomonadati</taxon>
        <taxon>Pseudomonadota</taxon>
        <taxon>Alphaproteobacteria</taxon>
        <taxon>Kordiimonadales</taxon>
        <taxon>Kordiimonadaceae</taxon>
        <taxon>Kordiimonas</taxon>
    </lineage>
</organism>
<gene>
    <name evidence="2" type="ORF">ACFO5Q_01430</name>
</gene>
<comment type="caution">
    <text evidence="2">The sequence shown here is derived from an EMBL/GenBank/DDBJ whole genome shotgun (WGS) entry which is preliminary data.</text>
</comment>
<evidence type="ECO:0000313" key="2">
    <source>
        <dbReference type="EMBL" id="MFC4346504.1"/>
    </source>
</evidence>
<dbReference type="RefSeq" id="WP_156432009.1">
    <property type="nucleotide sequence ID" value="NZ_JBHSCR010000001.1"/>
</dbReference>
<feature type="transmembrane region" description="Helical" evidence="1">
    <location>
        <begin position="20"/>
        <end position="39"/>
    </location>
</feature>
<feature type="transmembrane region" description="Helical" evidence="1">
    <location>
        <begin position="78"/>
        <end position="101"/>
    </location>
</feature>
<keyword evidence="1" id="KW-1133">Transmembrane helix</keyword>
<reference evidence="3" key="1">
    <citation type="journal article" date="2019" name="Int. J. Syst. Evol. Microbiol.">
        <title>The Global Catalogue of Microorganisms (GCM) 10K type strain sequencing project: providing services to taxonomists for standard genome sequencing and annotation.</title>
        <authorList>
            <consortium name="The Broad Institute Genomics Platform"/>
            <consortium name="The Broad Institute Genome Sequencing Center for Infectious Disease"/>
            <person name="Wu L."/>
            <person name="Ma J."/>
        </authorList>
    </citation>
    <scope>NUCLEOTIDE SEQUENCE [LARGE SCALE GENOMIC DNA]</scope>
    <source>
        <strain evidence="3">CGMCC 1.15304</strain>
    </source>
</reference>
<keyword evidence="3" id="KW-1185">Reference proteome</keyword>
<dbReference type="Proteomes" id="UP001595776">
    <property type="component" value="Unassembled WGS sequence"/>
</dbReference>
<feature type="transmembrane region" description="Helical" evidence="1">
    <location>
        <begin position="268"/>
        <end position="285"/>
    </location>
</feature>
<keyword evidence="1" id="KW-0812">Transmembrane</keyword>
<feature type="transmembrane region" description="Helical" evidence="1">
    <location>
        <begin position="51"/>
        <end position="72"/>
    </location>
</feature>
<accession>A0ABV8U779</accession>
<evidence type="ECO:0000313" key="3">
    <source>
        <dbReference type="Proteomes" id="UP001595776"/>
    </source>
</evidence>
<feature type="transmembrane region" description="Helical" evidence="1">
    <location>
        <begin position="375"/>
        <end position="394"/>
    </location>
</feature>
<feature type="transmembrane region" description="Helical" evidence="1">
    <location>
        <begin position="401"/>
        <end position="421"/>
    </location>
</feature>